<dbReference type="Gene3D" id="3.30.110.90">
    <property type="entry name" value="Amidohydrolase"/>
    <property type="match status" value="1"/>
</dbReference>
<dbReference type="InterPro" id="IPR032466">
    <property type="entry name" value="Metal_Hydrolase"/>
</dbReference>
<dbReference type="Gene3D" id="3.40.50.10910">
    <property type="entry name" value="Amidohydrolase"/>
    <property type="match status" value="1"/>
</dbReference>
<protein>
    <submittedName>
        <fullName evidence="1">Amidohydrolase</fullName>
    </submittedName>
</protein>
<gene>
    <name evidence="1" type="ORF">WM2015_2473</name>
</gene>
<dbReference type="SUPFAM" id="SSF51556">
    <property type="entry name" value="Metallo-dependent hydrolases"/>
    <property type="match status" value="1"/>
</dbReference>
<dbReference type="PANTHER" id="PTHR43135">
    <property type="entry name" value="ALPHA-D-RIBOSE 1-METHYLPHOSPHONATE 5-TRIPHOSPHATE DIPHOSPHATASE"/>
    <property type="match status" value="1"/>
</dbReference>
<dbReference type="KEGG" id="wma:WM2015_2473"/>
<dbReference type="AlphaFoldDB" id="A0A0K0XYR9"/>
<dbReference type="GO" id="GO:0016810">
    <property type="term" value="F:hydrolase activity, acting on carbon-nitrogen (but not peptide) bonds"/>
    <property type="evidence" value="ECO:0007669"/>
    <property type="project" value="InterPro"/>
</dbReference>
<reference evidence="2" key="1">
    <citation type="submission" date="2015-07" db="EMBL/GenBank/DDBJ databases">
        <authorList>
            <person name="Kim K.M."/>
        </authorList>
    </citation>
    <scope>NUCLEOTIDE SEQUENCE [LARGE SCALE GENOMIC DNA]</scope>
    <source>
        <strain evidence="2">KCTC 42284</strain>
    </source>
</reference>
<dbReference type="Gene3D" id="2.30.40.10">
    <property type="entry name" value="Urease, subunit C, domain 1"/>
    <property type="match status" value="1"/>
</dbReference>
<dbReference type="RefSeq" id="WP_049726363.1">
    <property type="nucleotide sequence ID" value="NZ_CP012154.1"/>
</dbReference>
<keyword evidence="2" id="KW-1185">Reference proteome</keyword>
<evidence type="ECO:0000313" key="2">
    <source>
        <dbReference type="Proteomes" id="UP000066624"/>
    </source>
</evidence>
<name>A0A0K0XYR9_9GAMM</name>
<dbReference type="InterPro" id="IPR011059">
    <property type="entry name" value="Metal-dep_hydrolase_composite"/>
</dbReference>
<dbReference type="SUPFAM" id="SSF51338">
    <property type="entry name" value="Composite domain of metallo-dependent hydrolases"/>
    <property type="match status" value="1"/>
</dbReference>
<proteinExistence type="predicted"/>
<dbReference type="InterPro" id="IPR051781">
    <property type="entry name" value="Metallo-dep_Hydrolase"/>
</dbReference>
<evidence type="ECO:0000313" key="1">
    <source>
        <dbReference type="EMBL" id="AKS42833.1"/>
    </source>
</evidence>
<dbReference type="PANTHER" id="PTHR43135:SF3">
    <property type="entry name" value="ALPHA-D-RIBOSE 1-METHYLPHOSPHONATE 5-TRIPHOSPHATE DIPHOSPHATASE"/>
    <property type="match status" value="1"/>
</dbReference>
<dbReference type="Pfam" id="PF01979">
    <property type="entry name" value="Amidohydro_1"/>
    <property type="match status" value="1"/>
</dbReference>
<dbReference type="EMBL" id="CP012154">
    <property type="protein sequence ID" value="AKS42833.1"/>
    <property type="molecule type" value="Genomic_DNA"/>
</dbReference>
<dbReference type="Gene3D" id="1.20.58.520">
    <property type="entry name" value="Amidohydrolase"/>
    <property type="match status" value="1"/>
</dbReference>
<organism evidence="1 2">
    <name type="scientific">Wenzhouxiangella marina</name>
    <dbReference type="NCBI Taxonomy" id="1579979"/>
    <lineage>
        <taxon>Bacteria</taxon>
        <taxon>Pseudomonadati</taxon>
        <taxon>Pseudomonadota</taxon>
        <taxon>Gammaproteobacteria</taxon>
        <taxon>Chromatiales</taxon>
        <taxon>Wenzhouxiangellaceae</taxon>
        <taxon>Wenzhouxiangella</taxon>
    </lineage>
</organism>
<keyword evidence="1" id="KW-0378">Hydrolase</keyword>
<sequence length="440" mass="47253">MRSTLLCLLLLPLSALAADGFLFENVRLIDVDGNHASEPVSLAVREGFIVHSEQLGEAPVRIEAEGFLMPGLAEMHAHIPPTRDPERLADVLTLFLAHGVTTVRGMLGEAGHLPLRAELANGERHGPRLLTAGPSFNGNTVSSPEQAAGMVRAQSEAGYDLLKLHPGLWPDAFAAIVETAAGLGIDYSGHVSMAVGLDRVLASQQGTIDHLDAYVQAMVPERHPLYGRDPGFFGMNLVDGIDDSRIEALALRTAEAGIANVPTQTLLENIFIGDLDALLGRPAMRFVNARTRDNWLDAIEQLREGHGPEQRQRFIDVRRALILALHRAGATILLGADAPQILNVPGDAVHHELELYVAAGLSPAEALATGTTRVADYLGQSAHGCLQPGCVADLVLLTANPLADIHHSRSIQGVMRAGRWYDRAALDEMLEDVARRAADD</sequence>
<dbReference type="InterPro" id="IPR006680">
    <property type="entry name" value="Amidohydro-rel"/>
</dbReference>
<accession>A0A0K0XYR9</accession>
<dbReference type="Proteomes" id="UP000066624">
    <property type="component" value="Chromosome"/>
</dbReference>
<dbReference type="PATRIC" id="fig|1579979.3.peg.2529"/>
<dbReference type="STRING" id="1579979.WM2015_2473"/>